<accession>A0A2S9YAM0</accession>
<dbReference type="Proteomes" id="UP000237968">
    <property type="component" value="Unassembled WGS sequence"/>
</dbReference>
<keyword evidence="3" id="KW-1185">Reference proteome</keyword>
<evidence type="ECO:0000313" key="2">
    <source>
        <dbReference type="EMBL" id="PRQ02102.1"/>
    </source>
</evidence>
<comment type="caution">
    <text evidence="2">The sequence shown here is derived from an EMBL/GenBank/DDBJ whole genome shotgun (WGS) entry which is preliminary data.</text>
</comment>
<organism evidence="2 3">
    <name type="scientific">Enhygromyxa salina</name>
    <dbReference type="NCBI Taxonomy" id="215803"/>
    <lineage>
        <taxon>Bacteria</taxon>
        <taxon>Pseudomonadati</taxon>
        <taxon>Myxococcota</taxon>
        <taxon>Polyangia</taxon>
        <taxon>Nannocystales</taxon>
        <taxon>Nannocystaceae</taxon>
        <taxon>Enhygromyxa</taxon>
    </lineage>
</organism>
<feature type="region of interest" description="Disordered" evidence="1">
    <location>
        <begin position="215"/>
        <end position="244"/>
    </location>
</feature>
<proteinExistence type="predicted"/>
<reference evidence="2 3" key="1">
    <citation type="submission" date="2018-03" db="EMBL/GenBank/DDBJ databases">
        <title>Draft Genome Sequences of the Obligatory Marine Myxobacteria Enhygromyxa salina SWB005.</title>
        <authorList>
            <person name="Poehlein A."/>
            <person name="Moghaddam J.A."/>
            <person name="Harms H."/>
            <person name="Alanjari M."/>
            <person name="Koenig G.M."/>
            <person name="Daniel R."/>
            <person name="Schaeberle T.F."/>
        </authorList>
    </citation>
    <scope>NUCLEOTIDE SEQUENCE [LARGE SCALE GENOMIC DNA]</scope>
    <source>
        <strain evidence="2 3">SWB005</strain>
    </source>
</reference>
<feature type="compositionally biased region" description="Low complexity" evidence="1">
    <location>
        <begin position="78"/>
        <end position="100"/>
    </location>
</feature>
<evidence type="ECO:0000313" key="3">
    <source>
        <dbReference type="Proteomes" id="UP000237968"/>
    </source>
</evidence>
<sequence length="244" mass="26387">MEREPLLVMPTGTRRCVCAQRDSARPPSRKRRWPRSRTPRWLTHELCKARPRRPSSWSWLLPRRARRRRVEMATSVAGPTRRCCTSSSSSTGRPSSSGPSHPAACLTSSSRSSRHTCAAASSSMASPTLLAGSVASRRLWGSLAKNADSARHARAGAWLTSRPTSSTRCSRRSPFVSGSARCRAGCATRWATIESCAPTCSTRSSPRCVARCAAGQRQSSACARSRTRASVRSPSSSAPTPRCG</sequence>
<evidence type="ECO:0000256" key="1">
    <source>
        <dbReference type="SAM" id="MobiDB-lite"/>
    </source>
</evidence>
<protein>
    <submittedName>
        <fullName evidence="2">Uncharacterized protein</fullName>
    </submittedName>
</protein>
<feature type="region of interest" description="Disordered" evidence="1">
    <location>
        <begin position="71"/>
        <end position="107"/>
    </location>
</feature>
<dbReference type="AlphaFoldDB" id="A0A2S9YAM0"/>
<dbReference type="EMBL" id="PVNK01000128">
    <property type="protein sequence ID" value="PRQ02102.1"/>
    <property type="molecule type" value="Genomic_DNA"/>
</dbReference>
<gene>
    <name evidence="2" type="ORF">ENSA5_26440</name>
</gene>
<name>A0A2S9YAM0_9BACT</name>